<accession>A0ABQ9XHM5</accession>
<dbReference type="EMBL" id="JARBJD010000129">
    <property type="protein sequence ID" value="KAK2950837.1"/>
    <property type="molecule type" value="Genomic_DNA"/>
</dbReference>
<gene>
    <name evidence="2" type="ORF">BLNAU_14255</name>
</gene>
<organism evidence="2 3">
    <name type="scientific">Blattamonas nauphoetae</name>
    <dbReference type="NCBI Taxonomy" id="2049346"/>
    <lineage>
        <taxon>Eukaryota</taxon>
        <taxon>Metamonada</taxon>
        <taxon>Preaxostyla</taxon>
        <taxon>Oxymonadida</taxon>
        <taxon>Blattamonas</taxon>
    </lineage>
</organism>
<comment type="caution">
    <text evidence="2">The sequence shown here is derived from an EMBL/GenBank/DDBJ whole genome shotgun (WGS) entry which is preliminary data.</text>
</comment>
<name>A0ABQ9XHM5_9EUKA</name>
<feature type="region of interest" description="Disordered" evidence="1">
    <location>
        <begin position="235"/>
        <end position="282"/>
    </location>
</feature>
<keyword evidence="3" id="KW-1185">Reference proteome</keyword>
<proteinExistence type="predicted"/>
<evidence type="ECO:0000313" key="2">
    <source>
        <dbReference type="EMBL" id="KAK2950837.1"/>
    </source>
</evidence>
<dbReference type="Proteomes" id="UP001281761">
    <property type="component" value="Unassembled WGS sequence"/>
</dbReference>
<feature type="compositionally biased region" description="Low complexity" evidence="1">
    <location>
        <begin position="268"/>
        <end position="282"/>
    </location>
</feature>
<sequence length="636" mass="70292">MHTALPEFGAYLCSRPWSQIDCGKKLRSPKAEVSGTDDKPLNINLTLAKADLIPRLIITLNPQSLSLTEAVDIHINLMRIIRLSLWLATPNGLSCLRINDRNEELTVHETVLKQVLVPSEQYLSHLCVARFSIVDGGLSHWFMILLAQILGISPSHQPTLDIVLHMPVVLTIPSLEGNASMNGWYFYNPLPLALRILDLPLSADTLEDDSEGSEEVVADVMAVFDPCSLTTHNLPLPSASPSPHTLHLSHRHSATHSPTLPPSPPTPLQATPTLLPPLASHTGHPLSLSSTLSINSSSCFASLAGHKPPIHHNSNEFSFSMDCSPFLNWNGEKLDTVHEKAVVFQSLVATSKLQPELDAALEAKAVNVIRSVDLADDKSTDAFLSSFGHIADESFNNFVQCIFVLLSSANKAITTATMGLLHFLSVLCSAEVRLALVNADLMPQLIISLNPLSLSFVEADNIHTYLILIIRQCLLLAAPLGLARLGIEDDDEEQTVHKTVLQQVLVTSESRELSRHFLELLAFPLEICSSDQPTMDFVLHLPVVLTIPSYLVFFETETSTWNFMTLIIRTQREWNTLGGKGRQMWETVQRMLRMEGIEDVNAGKLRHNQQDFIGGNIVENSIEWNNLQGMNIPRRG</sequence>
<protein>
    <submittedName>
        <fullName evidence="2">Uncharacterized protein</fullName>
    </submittedName>
</protein>
<evidence type="ECO:0000313" key="3">
    <source>
        <dbReference type="Proteomes" id="UP001281761"/>
    </source>
</evidence>
<reference evidence="2 3" key="1">
    <citation type="journal article" date="2022" name="bioRxiv">
        <title>Genomics of Preaxostyla Flagellates Illuminates Evolutionary Transitions and the Path Towards Mitochondrial Loss.</title>
        <authorList>
            <person name="Novak L.V.F."/>
            <person name="Treitli S.C."/>
            <person name="Pyrih J."/>
            <person name="Halakuc P."/>
            <person name="Pipaliya S.V."/>
            <person name="Vacek V."/>
            <person name="Brzon O."/>
            <person name="Soukal P."/>
            <person name="Eme L."/>
            <person name="Dacks J.B."/>
            <person name="Karnkowska A."/>
            <person name="Elias M."/>
            <person name="Hampl V."/>
        </authorList>
    </citation>
    <scope>NUCLEOTIDE SEQUENCE [LARGE SCALE GENOMIC DNA]</scope>
    <source>
        <strain evidence="2">NAU3</strain>
        <tissue evidence="2">Gut</tissue>
    </source>
</reference>
<evidence type="ECO:0000256" key="1">
    <source>
        <dbReference type="SAM" id="MobiDB-lite"/>
    </source>
</evidence>